<organism evidence="2 3">
    <name type="scientific">Ridgeia piscesae</name>
    <name type="common">Tubeworm</name>
    <dbReference type="NCBI Taxonomy" id="27915"/>
    <lineage>
        <taxon>Eukaryota</taxon>
        <taxon>Metazoa</taxon>
        <taxon>Spiralia</taxon>
        <taxon>Lophotrochozoa</taxon>
        <taxon>Annelida</taxon>
        <taxon>Polychaeta</taxon>
        <taxon>Sedentaria</taxon>
        <taxon>Canalipalpata</taxon>
        <taxon>Sabellida</taxon>
        <taxon>Siboglinidae</taxon>
        <taxon>Ridgeia</taxon>
    </lineage>
</organism>
<evidence type="ECO:0000256" key="1">
    <source>
        <dbReference type="SAM" id="MobiDB-lite"/>
    </source>
</evidence>
<evidence type="ECO:0000313" key="3">
    <source>
        <dbReference type="Proteomes" id="UP001209878"/>
    </source>
</evidence>
<sequence>MRVTSSLRLEGEIMASGEASTTASGGSGGSIQIHTYEMEGSGSVQDTTSNVQNRTLIIDNGQQQLAASQAEVSGWDTTSYKEDGGRTWIKRRHDGSTR</sequence>
<comment type="caution">
    <text evidence="2">The sequence shown here is derived from an EMBL/GenBank/DDBJ whole genome shotgun (WGS) entry which is preliminary data.</text>
</comment>
<keyword evidence="3" id="KW-1185">Reference proteome</keyword>
<dbReference type="EMBL" id="JAODUO010000132">
    <property type="protein sequence ID" value="KAK2188431.1"/>
    <property type="molecule type" value="Genomic_DNA"/>
</dbReference>
<reference evidence="2" key="1">
    <citation type="journal article" date="2023" name="Mol. Biol. Evol.">
        <title>Third-Generation Sequencing Reveals the Adaptive Role of the Epigenome in Three Deep-Sea Polychaetes.</title>
        <authorList>
            <person name="Perez M."/>
            <person name="Aroh O."/>
            <person name="Sun Y."/>
            <person name="Lan Y."/>
            <person name="Juniper S.K."/>
            <person name="Young C.R."/>
            <person name="Angers B."/>
            <person name="Qian P.Y."/>
        </authorList>
    </citation>
    <scope>NUCLEOTIDE SEQUENCE</scope>
    <source>
        <strain evidence="2">R07B-5</strain>
    </source>
</reference>
<dbReference type="Proteomes" id="UP001209878">
    <property type="component" value="Unassembled WGS sequence"/>
</dbReference>
<gene>
    <name evidence="2" type="ORF">NP493_132g02117</name>
</gene>
<name>A0AAD9P5B4_RIDPI</name>
<feature type="compositionally biased region" description="Low complexity" evidence="1">
    <location>
        <begin position="15"/>
        <end position="24"/>
    </location>
</feature>
<protein>
    <submittedName>
        <fullName evidence="2">Uncharacterized protein</fullName>
    </submittedName>
</protein>
<evidence type="ECO:0000313" key="2">
    <source>
        <dbReference type="EMBL" id="KAK2188431.1"/>
    </source>
</evidence>
<dbReference type="AlphaFoldDB" id="A0AAD9P5B4"/>
<proteinExistence type="predicted"/>
<feature type="region of interest" description="Disordered" evidence="1">
    <location>
        <begin position="1"/>
        <end position="30"/>
    </location>
</feature>
<accession>A0AAD9P5B4</accession>